<dbReference type="EMBL" id="AFBN01000004">
    <property type="protein sequence ID" value="EGF59872.1"/>
    <property type="molecule type" value="Genomic_DNA"/>
</dbReference>
<accession>F3PN81</accession>
<proteinExistence type="predicted"/>
<keyword evidence="2" id="KW-1185">Reference proteome</keyword>
<dbReference type="AlphaFoldDB" id="F3PN81"/>
<sequence>MSHVRDMFYMKTEPVASGGGHFHIPVGDTFLHIQASSETVDIPYCQIQFLVNEAQADMAPVCCIGYAGMEMGITVFPPSYTGIVQKRNAGHEGTAVTVAAIRLFKVSPLSETTVSEAEYAFGHPQVIGVKTILNDVPFVGL</sequence>
<evidence type="ECO:0000313" key="2">
    <source>
        <dbReference type="Proteomes" id="UP000003416"/>
    </source>
</evidence>
<dbReference type="HOGENOM" id="CLU_1821522_0_0_10"/>
<name>F3PN81_9BACE</name>
<comment type="caution">
    <text evidence="1">The sequence shown here is derived from an EMBL/GenBank/DDBJ whole genome shotgun (WGS) entry which is preliminary data.</text>
</comment>
<organism evidence="1 2">
    <name type="scientific">Bacteroides fluxus YIT 12057</name>
    <dbReference type="NCBI Taxonomy" id="763034"/>
    <lineage>
        <taxon>Bacteria</taxon>
        <taxon>Pseudomonadati</taxon>
        <taxon>Bacteroidota</taxon>
        <taxon>Bacteroidia</taxon>
        <taxon>Bacteroidales</taxon>
        <taxon>Bacteroidaceae</taxon>
        <taxon>Bacteroides</taxon>
    </lineage>
</organism>
<dbReference type="STRING" id="763034.HMPREF9446_00166"/>
<reference evidence="1 2" key="1">
    <citation type="submission" date="2011-02" db="EMBL/GenBank/DDBJ databases">
        <authorList>
            <person name="Weinstock G."/>
            <person name="Sodergren E."/>
            <person name="Clifton S."/>
            <person name="Fulton L."/>
            <person name="Fulton B."/>
            <person name="Courtney L."/>
            <person name="Fronick C."/>
            <person name="Harrison M."/>
            <person name="Strong C."/>
            <person name="Farmer C."/>
            <person name="Delahaunty K."/>
            <person name="Markovic C."/>
            <person name="Hall O."/>
            <person name="Minx P."/>
            <person name="Tomlinson C."/>
            <person name="Mitreva M."/>
            <person name="Hou S."/>
            <person name="Chen J."/>
            <person name="Wollam A."/>
            <person name="Pepin K.H."/>
            <person name="Johnson M."/>
            <person name="Bhonagiri V."/>
            <person name="Zhang X."/>
            <person name="Suruliraj S."/>
            <person name="Warren W."/>
            <person name="Chinwalla A."/>
            <person name="Mardis E.R."/>
            <person name="Wilson R.K."/>
        </authorList>
    </citation>
    <scope>NUCLEOTIDE SEQUENCE [LARGE SCALE GENOMIC DNA]</scope>
    <source>
        <strain evidence="1 2">YIT 12057</strain>
    </source>
</reference>
<protein>
    <submittedName>
        <fullName evidence="1">Uncharacterized protein</fullName>
    </submittedName>
</protein>
<gene>
    <name evidence="1" type="ORF">HMPREF9446_00166</name>
</gene>
<evidence type="ECO:0000313" key="1">
    <source>
        <dbReference type="EMBL" id="EGF59872.1"/>
    </source>
</evidence>
<dbReference type="Proteomes" id="UP000003416">
    <property type="component" value="Unassembled WGS sequence"/>
</dbReference>